<reference evidence="1 2" key="1">
    <citation type="submission" date="2019-02" db="EMBL/GenBank/DDBJ databases">
        <title>Opniocepnalus argus genome.</title>
        <authorList>
            <person name="Zhou C."/>
            <person name="Xiao S."/>
        </authorList>
    </citation>
    <scope>NUCLEOTIDE SEQUENCE [LARGE SCALE GENOMIC DNA]</scope>
    <source>
        <strain evidence="1">OARG1902GOOAL</strain>
        <tissue evidence="1">Muscle</tissue>
    </source>
</reference>
<dbReference type="Proteomes" id="UP000503349">
    <property type="component" value="Chromosome 1"/>
</dbReference>
<dbReference type="AlphaFoldDB" id="A0A6G1QXX3"/>
<evidence type="ECO:0000313" key="2">
    <source>
        <dbReference type="Proteomes" id="UP000503349"/>
    </source>
</evidence>
<keyword evidence="2" id="KW-1185">Reference proteome</keyword>
<gene>
    <name evidence="1" type="ORF">EXN66_Car000527</name>
</gene>
<proteinExistence type="predicted"/>
<organism evidence="1 2">
    <name type="scientific">Channa argus</name>
    <name type="common">Northern snakehead</name>
    <name type="synonym">Ophicephalus argus</name>
    <dbReference type="NCBI Taxonomy" id="215402"/>
    <lineage>
        <taxon>Eukaryota</taxon>
        <taxon>Metazoa</taxon>
        <taxon>Chordata</taxon>
        <taxon>Craniata</taxon>
        <taxon>Vertebrata</taxon>
        <taxon>Euteleostomi</taxon>
        <taxon>Actinopterygii</taxon>
        <taxon>Neopterygii</taxon>
        <taxon>Teleostei</taxon>
        <taxon>Neoteleostei</taxon>
        <taxon>Acanthomorphata</taxon>
        <taxon>Anabantaria</taxon>
        <taxon>Anabantiformes</taxon>
        <taxon>Channoidei</taxon>
        <taxon>Channidae</taxon>
        <taxon>Channa</taxon>
    </lineage>
</organism>
<sequence>MTKPHQMPIIRKQSPKPTGFLAASQLMPDGLTSDFCYKKYFPPAFLGLLQCDCPVRAGTAALDALRR</sequence>
<reference evidence="2" key="2">
    <citation type="submission" date="2019-02" db="EMBL/GenBank/DDBJ databases">
        <title>Opniocepnalus argus Var Kimnra genome.</title>
        <authorList>
            <person name="Zhou C."/>
            <person name="Xiao S."/>
        </authorList>
    </citation>
    <scope>NUCLEOTIDE SEQUENCE [LARGE SCALE GENOMIC DNA]</scope>
</reference>
<accession>A0A6G1QXX3</accession>
<evidence type="ECO:0000313" key="1">
    <source>
        <dbReference type="EMBL" id="KAF3707354.1"/>
    </source>
</evidence>
<name>A0A6G1QXX3_CHAAH</name>
<protein>
    <submittedName>
        <fullName evidence="1">Uncharacterized protein</fullName>
    </submittedName>
</protein>
<dbReference type="EMBL" id="CM015712">
    <property type="protein sequence ID" value="KAF3707354.1"/>
    <property type="molecule type" value="Genomic_DNA"/>
</dbReference>